<sequence length="224" mass="24922">MATPLTLISHYLCPYVQRVAIVLQEKGLPFERIDIDLADKPGWFLRVSPLGKTPVLLVDGEAIFESAVICEYLDDSVAPPLHPVHVLTRARHRGWMEFGSSLLNAIGGFYAAPDDVSLQRRAEDIRDRFLQLEDVLGDGPYFAGDGFCMVDAVFGPVFRYFDVFDAIADFGFMATTPKVHAWREALRARPSVRAAAPSDYEAALQLFLLQRKSALSARMKSVGM</sequence>
<proteinExistence type="predicted"/>
<keyword evidence="2" id="KW-0808">Transferase</keyword>
<protein>
    <recommendedName>
        <fullName evidence="1">glutathione transferase</fullName>
        <ecNumber evidence="1">2.5.1.18</ecNumber>
    </recommendedName>
</protein>
<dbReference type="EC" id="2.5.1.18" evidence="1"/>
<evidence type="ECO:0000256" key="2">
    <source>
        <dbReference type="ARBA" id="ARBA00022679"/>
    </source>
</evidence>
<gene>
    <name evidence="6" type="ORF">F506_22240</name>
</gene>
<reference evidence="7" key="1">
    <citation type="journal article" date="2015" name="Genome Announc.">
        <title>Complete Genome Sequence of Herbaspirillum hiltneri N3 (DSM 17495), Isolated from Surface-Sterilized Wheat Roots.</title>
        <authorList>
            <person name="Guizelini D."/>
            <person name="Saizaki P.M."/>
            <person name="Coimbra N.A."/>
            <person name="Weiss V.A."/>
            <person name="Faoro H."/>
            <person name="Sfeir M.Z."/>
            <person name="Baura V.A."/>
            <person name="Monteiro R.A."/>
            <person name="Chubatsu L.S."/>
            <person name="Souza E.M."/>
            <person name="Cruz L.M."/>
            <person name="Pedrosa F.O."/>
            <person name="Raittz R.T."/>
            <person name="Marchaukoski J.N."/>
            <person name="Steffens M.B."/>
        </authorList>
    </citation>
    <scope>NUCLEOTIDE SEQUENCE [LARGE SCALE GENOMIC DNA]</scope>
    <source>
        <strain evidence="7">N3</strain>
    </source>
</reference>
<dbReference type="InterPro" id="IPR036249">
    <property type="entry name" value="Thioredoxin-like_sf"/>
</dbReference>
<feature type="domain" description="GST N-terminal" evidence="4">
    <location>
        <begin position="3"/>
        <end position="81"/>
    </location>
</feature>
<dbReference type="InterPro" id="IPR036282">
    <property type="entry name" value="Glutathione-S-Trfase_C_sf"/>
</dbReference>
<dbReference type="InterPro" id="IPR045073">
    <property type="entry name" value="Omega/Tau-like"/>
</dbReference>
<evidence type="ECO:0000256" key="1">
    <source>
        <dbReference type="ARBA" id="ARBA00012452"/>
    </source>
</evidence>
<name>A0ABN4I348_9BURK</name>
<dbReference type="PROSITE" id="PS50404">
    <property type="entry name" value="GST_NTER"/>
    <property type="match status" value="1"/>
</dbReference>
<dbReference type="InterPro" id="IPR010987">
    <property type="entry name" value="Glutathione-S-Trfase_C-like"/>
</dbReference>
<accession>A0ABN4I348</accession>
<dbReference type="SFLD" id="SFLDG01152">
    <property type="entry name" value="Main.3:_Omega-_and_Tau-like"/>
    <property type="match status" value="1"/>
</dbReference>
<evidence type="ECO:0000313" key="6">
    <source>
        <dbReference type="EMBL" id="AKZ65580.1"/>
    </source>
</evidence>
<evidence type="ECO:0000259" key="5">
    <source>
        <dbReference type="PROSITE" id="PS50405"/>
    </source>
</evidence>
<dbReference type="SUPFAM" id="SSF47616">
    <property type="entry name" value="GST C-terminal domain-like"/>
    <property type="match status" value="1"/>
</dbReference>
<dbReference type="SUPFAM" id="SSF52833">
    <property type="entry name" value="Thioredoxin-like"/>
    <property type="match status" value="1"/>
</dbReference>
<dbReference type="EMBL" id="CP011409">
    <property type="protein sequence ID" value="AKZ65580.1"/>
    <property type="molecule type" value="Genomic_DNA"/>
</dbReference>
<dbReference type="InterPro" id="IPR040079">
    <property type="entry name" value="Glutathione_S-Trfase"/>
</dbReference>
<dbReference type="SFLD" id="SFLDS00019">
    <property type="entry name" value="Glutathione_Transferase_(cytos"/>
    <property type="match status" value="1"/>
</dbReference>
<dbReference type="InterPro" id="IPR050983">
    <property type="entry name" value="GST_Omega/HSP26"/>
</dbReference>
<dbReference type="SFLD" id="SFLDG00358">
    <property type="entry name" value="Main_(cytGST)"/>
    <property type="match status" value="1"/>
</dbReference>
<dbReference type="PANTHER" id="PTHR43968">
    <property type="match status" value="1"/>
</dbReference>
<dbReference type="Pfam" id="PF13410">
    <property type="entry name" value="GST_C_2"/>
    <property type="match status" value="1"/>
</dbReference>
<evidence type="ECO:0000313" key="7">
    <source>
        <dbReference type="Proteomes" id="UP000063429"/>
    </source>
</evidence>
<dbReference type="PANTHER" id="PTHR43968:SF6">
    <property type="entry name" value="GLUTATHIONE S-TRANSFERASE OMEGA"/>
    <property type="match status" value="1"/>
</dbReference>
<dbReference type="Pfam" id="PF13409">
    <property type="entry name" value="GST_N_2"/>
    <property type="match status" value="1"/>
</dbReference>
<dbReference type="Gene3D" id="3.40.30.10">
    <property type="entry name" value="Glutaredoxin"/>
    <property type="match status" value="1"/>
</dbReference>
<feature type="domain" description="GST C-terminal" evidence="5">
    <location>
        <begin position="85"/>
        <end position="215"/>
    </location>
</feature>
<dbReference type="Proteomes" id="UP000063429">
    <property type="component" value="Chromosome"/>
</dbReference>
<comment type="catalytic activity">
    <reaction evidence="3">
        <text>RX + glutathione = an S-substituted glutathione + a halide anion + H(+)</text>
        <dbReference type="Rhea" id="RHEA:16437"/>
        <dbReference type="ChEBI" id="CHEBI:15378"/>
        <dbReference type="ChEBI" id="CHEBI:16042"/>
        <dbReference type="ChEBI" id="CHEBI:17792"/>
        <dbReference type="ChEBI" id="CHEBI:57925"/>
        <dbReference type="ChEBI" id="CHEBI:90779"/>
        <dbReference type="EC" id="2.5.1.18"/>
    </reaction>
</comment>
<organism evidence="6 7">
    <name type="scientific">Herbaspirillum hiltneri N3</name>
    <dbReference type="NCBI Taxonomy" id="1262470"/>
    <lineage>
        <taxon>Bacteria</taxon>
        <taxon>Pseudomonadati</taxon>
        <taxon>Pseudomonadota</taxon>
        <taxon>Betaproteobacteria</taxon>
        <taxon>Burkholderiales</taxon>
        <taxon>Oxalobacteraceae</taxon>
        <taxon>Herbaspirillum</taxon>
    </lineage>
</organism>
<dbReference type="RefSeq" id="WP_053201848.1">
    <property type="nucleotide sequence ID" value="NZ_CP011409.1"/>
</dbReference>
<evidence type="ECO:0000256" key="3">
    <source>
        <dbReference type="ARBA" id="ARBA00047960"/>
    </source>
</evidence>
<dbReference type="InterPro" id="IPR004045">
    <property type="entry name" value="Glutathione_S-Trfase_N"/>
</dbReference>
<keyword evidence="7" id="KW-1185">Reference proteome</keyword>
<dbReference type="CDD" id="cd00570">
    <property type="entry name" value="GST_N_family"/>
    <property type="match status" value="1"/>
</dbReference>
<evidence type="ECO:0000259" key="4">
    <source>
        <dbReference type="PROSITE" id="PS50404"/>
    </source>
</evidence>
<dbReference type="Gene3D" id="1.20.1050.10">
    <property type="match status" value="1"/>
</dbReference>
<dbReference type="PROSITE" id="PS50405">
    <property type="entry name" value="GST_CTER"/>
    <property type="match status" value="1"/>
</dbReference>